<feature type="domain" description="HTH tetR-type" evidence="5">
    <location>
        <begin position="15"/>
        <end position="75"/>
    </location>
</feature>
<dbReference type="EMBL" id="NBWZ01000001">
    <property type="protein sequence ID" value="RFA07810.1"/>
    <property type="molecule type" value="Genomic_DNA"/>
</dbReference>
<dbReference type="Gene3D" id="1.10.357.10">
    <property type="entry name" value="Tetracycline Repressor, domain 2"/>
    <property type="match status" value="1"/>
</dbReference>
<keyword evidence="2 4" id="KW-0238">DNA-binding</keyword>
<feature type="DNA-binding region" description="H-T-H motif" evidence="4">
    <location>
        <begin position="38"/>
        <end position="57"/>
    </location>
</feature>
<protein>
    <recommendedName>
        <fullName evidence="5">HTH tetR-type domain-containing protein</fullName>
    </recommendedName>
</protein>
<dbReference type="InterPro" id="IPR041347">
    <property type="entry name" value="MftR_C"/>
</dbReference>
<dbReference type="Gene3D" id="1.10.10.60">
    <property type="entry name" value="Homeodomain-like"/>
    <property type="match status" value="1"/>
</dbReference>
<accession>A0A3E0VEL0</accession>
<evidence type="ECO:0000313" key="7">
    <source>
        <dbReference type="Proteomes" id="UP000256486"/>
    </source>
</evidence>
<keyword evidence="3" id="KW-0804">Transcription</keyword>
<name>A0A3E0VEL0_9MICO</name>
<dbReference type="Pfam" id="PF17754">
    <property type="entry name" value="TetR_C_14"/>
    <property type="match status" value="1"/>
</dbReference>
<dbReference type="AlphaFoldDB" id="A0A3E0VEL0"/>
<evidence type="ECO:0000256" key="1">
    <source>
        <dbReference type="ARBA" id="ARBA00023015"/>
    </source>
</evidence>
<dbReference type="Pfam" id="PF00440">
    <property type="entry name" value="TetR_N"/>
    <property type="match status" value="1"/>
</dbReference>
<keyword evidence="1" id="KW-0805">Transcription regulation</keyword>
<evidence type="ECO:0000256" key="4">
    <source>
        <dbReference type="PROSITE-ProRule" id="PRU00335"/>
    </source>
</evidence>
<dbReference type="PROSITE" id="PS50977">
    <property type="entry name" value="HTH_TETR_2"/>
    <property type="match status" value="1"/>
</dbReference>
<dbReference type="GO" id="GO:0003700">
    <property type="term" value="F:DNA-binding transcription factor activity"/>
    <property type="evidence" value="ECO:0007669"/>
    <property type="project" value="TreeGrafter"/>
</dbReference>
<sequence length="204" mass="21919">MTTDGAPRSPGRPPAASRADVEQIALTLMLRNGYDGVNVDDIATASGISRTTFFRYFGSKPGVIWAAFDATIAGLQAAVDSQAPSVGTMDALRYAVVTSTLSAVRSSEVWLERFQLLDGTSDLRAEAHEHWELWKLVLARFVSARCGQVEAGAVPMAIAGAFQGVFLSVLRDPRNTDDGREELLRSLDRNLAEVGAALGILLPR</sequence>
<dbReference type="InterPro" id="IPR001647">
    <property type="entry name" value="HTH_TetR"/>
</dbReference>
<dbReference type="InterPro" id="IPR009057">
    <property type="entry name" value="Homeodomain-like_sf"/>
</dbReference>
<dbReference type="PANTHER" id="PTHR30055">
    <property type="entry name" value="HTH-TYPE TRANSCRIPTIONAL REGULATOR RUTR"/>
    <property type="match status" value="1"/>
</dbReference>
<dbReference type="Proteomes" id="UP000256486">
    <property type="component" value="Unassembled WGS sequence"/>
</dbReference>
<evidence type="ECO:0000313" key="6">
    <source>
        <dbReference type="EMBL" id="RFA07810.1"/>
    </source>
</evidence>
<keyword evidence="7" id="KW-1185">Reference proteome</keyword>
<evidence type="ECO:0000259" key="5">
    <source>
        <dbReference type="PROSITE" id="PS50977"/>
    </source>
</evidence>
<dbReference type="InterPro" id="IPR050109">
    <property type="entry name" value="HTH-type_TetR-like_transc_reg"/>
</dbReference>
<gene>
    <name evidence="6" type="ORF">B7R54_00230</name>
</gene>
<dbReference type="PANTHER" id="PTHR30055:SF238">
    <property type="entry name" value="MYCOFACTOCIN BIOSYNTHESIS TRANSCRIPTIONAL REGULATOR MFTR-RELATED"/>
    <property type="match status" value="1"/>
</dbReference>
<dbReference type="GO" id="GO:0000976">
    <property type="term" value="F:transcription cis-regulatory region binding"/>
    <property type="evidence" value="ECO:0007669"/>
    <property type="project" value="TreeGrafter"/>
</dbReference>
<comment type="caution">
    <text evidence="6">The sequence shown here is derived from an EMBL/GenBank/DDBJ whole genome shotgun (WGS) entry which is preliminary data.</text>
</comment>
<organism evidence="6 7">
    <name type="scientific">Subtercola boreus</name>
    <dbReference type="NCBI Taxonomy" id="120213"/>
    <lineage>
        <taxon>Bacteria</taxon>
        <taxon>Bacillati</taxon>
        <taxon>Actinomycetota</taxon>
        <taxon>Actinomycetes</taxon>
        <taxon>Micrococcales</taxon>
        <taxon>Microbacteriaceae</taxon>
        <taxon>Subtercola</taxon>
    </lineage>
</organism>
<evidence type="ECO:0000256" key="3">
    <source>
        <dbReference type="ARBA" id="ARBA00023163"/>
    </source>
</evidence>
<dbReference type="RefSeq" id="WP_116413232.1">
    <property type="nucleotide sequence ID" value="NZ_NBWZ01000001.1"/>
</dbReference>
<dbReference type="SUPFAM" id="SSF46689">
    <property type="entry name" value="Homeodomain-like"/>
    <property type="match status" value="1"/>
</dbReference>
<dbReference type="OrthoDB" id="4214267at2"/>
<evidence type="ECO:0000256" key="2">
    <source>
        <dbReference type="ARBA" id="ARBA00023125"/>
    </source>
</evidence>
<reference evidence="6 7" key="1">
    <citation type="submission" date="2017-04" db="EMBL/GenBank/DDBJ databases">
        <title>Comparative genome analysis of Subtercola boreus.</title>
        <authorList>
            <person name="Cho Y.-J."/>
            <person name="Cho A."/>
            <person name="Kim O.-S."/>
            <person name="Lee J.-I."/>
        </authorList>
    </citation>
    <scope>NUCLEOTIDE SEQUENCE [LARGE SCALE GENOMIC DNA]</scope>
    <source>
        <strain evidence="6 7">K300</strain>
    </source>
</reference>
<proteinExistence type="predicted"/>